<evidence type="ECO:0000256" key="1">
    <source>
        <dbReference type="SAM" id="MobiDB-lite"/>
    </source>
</evidence>
<dbReference type="EMBL" id="ADBF01000022">
    <property type="protein sequence ID" value="EFE50386.1"/>
    <property type="molecule type" value="Genomic_DNA"/>
</dbReference>
<evidence type="ECO:0000313" key="3">
    <source>
        <dbReference type="Proteomes" id="UP000005536"/>
    </source>
</evidence>
<comment type="caution">
    <text evidence="2">The sequence shown here is derived from an EMBL/GenBank/DDBJ whole genome shotgun (WGS) entry which is preliminary data.</text>
</comment>
<name>D4DP97_NEIEG</name>
<gene>
    <name evidence="2" type="ORF">NEIELOOT_00883</name>
</gene>
<feature type="region of interest" description="Disordered" evidence="1">
    <location>
        <begin position="1"/>
        <end position="27"/>
    </location>
</feature>
<proteinExistence type="predicted"/>
<organism evidence="2 3">
    <name type="scientific">Neisseria elongata subsp. glycolytica ATCC 29315</name>
    <dbReference type="NCBI Taxonomy" id="546263"/>
    <lineage>
        <taxon>Bacteria</taxon>
        <taxon>Pseudomonadati</taxon>
        <taxon>Pseudomonadota</taxon>
        <taxon>Betaproteobacteria</taxon>
        <taxon>Neisseriales</taxon>
        <taxon>Neisseriaceae</taxon>
        <taxon>Neisseria</taxon>
    </lineage>
</organism>
<accession>D4DP97</accession>
<dbReference type="AlphaFoldDB" id="D4DP97"/>
<feature type="compositionally biased region" description="Basic residues" evidence="1">
    <location>
        <begin position="17"/>
        <end position="27"/>
    </location>
</feature>
<reference evidence="2 3" key="1">
    <citation type="submission" date="2010-02" db="EMBL/GenBank/DDBJ databases">
        <authorList>
            <person name="Weinstock G."/>
            <person name="Sodergren E."/>
            <person name="Clifton S."/>
            <person name="Fulton L."/>
            <person name="Fulton B."/>
            <person name="Courtney L."/>
            <person name="Fronick C."/>
            <person name="Harrison M."/>
            <person name="Strong C."/>
            <person name="Farmer C."/>
            <person name="Delahaunty K."/>
            <person name="Markovic C."/>
            <person name="Hall O."/>
            <person name="Minx P."/>
            <person name="Tomlinson C."/>
            <person name="Mitreva M."/>
            <person name="Nelson J."/>
            <person name="Hou S."/>
            <person name="Wollam A."/>
            <person name="Pepin K.H."/>
            <person name="Johnson M."/>
            <person name="Bhonagiri V."/>
            <person name="Zhang X."/>
            <person name="Suruliraj S."/>
            <person name="Warren W."/>
            <person name="Chinwalla A."/>
            <person name="Mardis E.R."/>
            <person name="Wilson R.K."/>
        </authorList>
    </citation>
    <scope>NUCLEOTIDE SEQUENCE [LARGE SCALE GENOMIC DNA]</scope>
    <source>
        <strain evidence="2 3">ATCC 29315</strain>
    </source>
</reference>
<evidence type="ECO:0000313" key="2">
    <source>
        <dbReference type="EMBL" id="EFE50386.1"/>
    </source>
</evidence>
<dbReference type="Proteomes" id="UP000005536">
    <property type="component" value="Unassembled WGS sequence"/>
</dbReference>
<protein>
    <submittedName>
        <fullName evidence="2">Uncharacterized protein</fullName>
    </submittedName>
</protein>
<sequence>MRLSRPASLKQGDNKHETKRRRGKAARPIRLRPSENIKTVFQTAF</sequence>